<dbReference type="InterPro" id="IPR038766">
    <property type="entry name" value="Membrane_comp_ABC_pdt"/>
</dbReference>
<gene>
    <name evidence="8" type="ORF">IAA98_03565</name>
</gene>
<keyword evidence="2" id="KW-1003">Cell membrane</keyword>
<feature type="transmembrane region" description="Helical" evidence="6">
    <location>
        <begin position="265"/>
        <end position="284"/>
    </location>
</feature>
<proteinExistence type="predicted"/>
<comment type="caution">
    <text evidence="8">The sequence shown here is derived from an EMBL/GenBank/DDBJ whole genome shotgun (WGS) entry which is preliminary data.</text>
</comment>
<dbReference type="InterPro" id="IPR003838">
    <property type="entry name" value="ABC3_permease_C"/>
</dbReference>
<name>A0A9D1KLQ1_9ACTN</name>
<accession>A0A9D1KLQ1</accession>
<comment type="subcellular location">
    <subcellularLocation>
        <location evidence="1">Cell membrane</location>
        <topology evidence="1">Multi-pass membrane protein</topology>
    </subcellularLocation>
</comment>
<evidence type="ECO:0000313" key="8">
    <source>
        <dbReference type="EMBL" id="HIT74641.1"/>
    </source>
</evidence>
<dbReference type="GO" id="GO:0005886">
    <property type="term" value="C:plasma membrane"/>
    <property type="evidence" value="ECO:0007669"/>
    <property type="project" value="UniProtKB-SubCell"/>
</dbReference>
<feature type="transmembrane region" description="Helical" evidence="6">
    <location>
        <begin position="21"/>
        <end position="44"/>
    </location>
</feature>
<dbReference type="PANTHER" id="PTHR30287">
    <property type="entry name" value="MEMBRANE COMPONENT OF PREDICTED ABC SUPERFAMILY METABOLITE UPTAKE TRANSPORTER"/>
    <property type="match status" value="1"/>
</dbReference>
<evidence type="ECO:0000259" key="7">
    <source>
        <dbReference type="Pfam" id="PF02687"/>
    </source>
</evidence>
<evidence type="ECO:0000256" key="6">
    <source>
        <dbReference type="SAM" id="Phobius"/>
    </source>
</evidence>
<reference evidence="8" key="2">
    <citation type="journal article" date="2021" name="PeerJ">
        <title>Extensive microbial diversity within the chicken gut microbiome revealed by metagenomics and culture.</title>
        <authorList>
            <person name="Gilroy R."/>
            <person name="Ravi A."/>
            <person name="Getino M."/>
            <person name="Pursley I."/>
            <person name="Horton D.L."/>
            <person name="Alikhan N.F."/>
            <person name="Baker D."/>
            <person name="Gharbi K."/>
            <person name="Hall N."/>
            <person name="Watson M."/>
            <person name="Adriaenssens E.M."/>
            <person name="Foster-Nyarko E."/>
            <person name="Jarju S."/>
            <person name="Secka A."/>
            <person name="Antonio M."/>
            <person name="Oren A."/>
            <person name="Chaudhuri R.R."/>
            <person name="La Ragione R."/>
            <person name="Hildebrand F."/>
            <person name="Pallen M.J."/>
        </authorList>
    </citation>
    <scope>NUCLEOTIDE SEQUENCE</scope>
    <source>
        <strain evidence="8">ChiGjej1B1-24693</strain>
    </source>
</reference>
<feature type="transmembrane region" description="Helical" evidence="6">
    <location>
        <begin position="659"/>
        <end position="683"/>
    </location>
</feature>
<feature type="domain" description="ABC3 transporter permease C-terminal" evidence="7">
    <location>
        <begin position="273"/>
        <end position="377"/>
    </location>
</feature>
<evidence type="ECO:0000256" key="3">
    <source>
        <dbReference type="ARBA" id="ARBA00022692"/>
    </source>
</evidence>
<evidence type="ECO:0000256" key="4">
    <source>
        <dbReference type="ARBA" id="ARBA00022989"/>
    </source>
</evidence>
<evidence type="ECO:0000256" key="2">
    <source>
        <dbReference type="ARBA" id="ARBA00022475"/>
    </source>
</evidence>
<protein>
    <submittedName>
        <fullName evidence="8">ABC transporter permease</fullName>
    </submittedName>
</protein>
<feature type="transmembrane region" description="Helical" evidence="6">
    <location>
        <begin position="322"/>
        <end position="344"/>
    </location>
</feature>
<dbReference type="AlphaFoldDB" id="A0A9D1KLQ1"/>
<feature type="non-terminal residue" evidence="8">
    <location>
        <position position="685"/>
    </location>
</feature>
<evidence type="ECO:0000256" key="1">
    <source>
        <dbReference type="ARBA" id="ARBA00004651"/>
    </source>
</evidence>
<keyword evidence="4 6" id="KW-1133">Transmembrane helix</keyword>
<organism evidence="8 9">
    <name type="scientific">Candidatus Avipropionibacterium avicola</name>
    <dbReference type="NCBI Taxonomy" id="2840701"/>
    <lineage>
        <taxon>Bacteria</taxon>
        <taxon>Bacillati</taxon>
        <taxon>Actinomycetota</taxon>
        <taxon>Actinomycetes</taxon>
        <taxon>Propionibacteriales</taxon>
        <taxon>Propionibacteriaceae</taxon>
        <taxon>Propionibacteriaceae incertae sedis</taxon>
        <taxon>Candidatus Avipropionibacterium</taxon>
    </lineage>
</organism>
<keyword evidence="5 6" id="KW-0472">Membrane</keyword>
<keyword evidence="3 6" id="KW-0812">Transmembrane</keyword>
<feature type="transmembrane region" description="Helical" evidence="6">
    <location>
        <begin position="356"/>
        <end position="379"/>
    </location>
</feature>
<dbReference type="Pfam" id="PF02687">
    <property type="entry name" value="FtsX"/>
    <property type="match status" value="1"/>
</dbReference>
<dbReference type="EMBL" id="DVLP01000101">
    <property type="protein sequence ID" value="HIT74641.1"/>
    <property type="molecule type" value="Genomic_DNA"/>
</dbReference>
<dbReference type="PANTHER" id="PTHR30287:SF2">
    <property type="entry name" value="BLL1001 PROTEIN"/>
    <property type="match status" value="1"/>
</dbReference>
<dbReference type="Proteomes" id="UP000886842">
    <property type="component" value="Unassembled WGS sequence"/>
</dbReference>
<evidence type="ECO:0000256" key="5">
    <source>
        <dbReference type="ARBA" id="ARBA00023136"/>
    </source>
</evidence>
<sequence>MHEAKALRLRWAANDMARHKGVTIALGVMLLLSAFLMVAGATVVERLTGSIDQLFEQAQPPHLLQMHTGEHDRDAVARFAQNQPTVEQWQIVDLLGYDGSALSWQRPGTDQRGDLSASLVDQLAVTLNERFDLLVDATGHAPRPGPGEVYLPMVHHRQYGVQTGDLLTIRTGEEPVTLTVKGFVRDAQMASSMASAIRFLVSPQDLDTLTRSSGASEEVIVEFRLSETSAVAQVQQAYEADESLPHNGQLVTHQMIVLVNAVSDGLVAVVLMMSSAALMAVALLNMRYVIRAALEADVTQIGALMAIGLDHRTIRSLYLARYRALCAAACVVGGLGGTVAAHQLVRTAQGGISAPLGPVGVIVPLVAAIGVHLIVIALCRGVLRQLRRVDVVTAMVHGRLTMPRPGRRRSPRTRRSRLVGVHRRTVNRRLALLDLRTGLRQWMVVPIVFAIATVTMVLPANVYATLSSGDFVTHLGAPRSDVRADIQWAEDADRARDELVDGLQQDPRVARVEVFAHVLRQVRGPEGPELLRVQVGDQAAAPIAYVSGRAPASGEIALSVLNAQRYGVVPGDRLELATDTGWQQVEVSGTYSDVTSGGLTSRMSGPVPNGAAGYVVHIDLVDGVAADQVAAEYDARIVGAKVIPMDAYVAETFASVTHALGVAVAVVAVFGVGVCALVVTVWLNL</sequence>
<reference evidence="8" key="1">
    <citation type="submission" date="2020-10" db="EMBL/GenBank/DDBJ databases">
        <authorList>
            <person name="Gilroy R."/>
        </authorList>
    </citation>
    <scope>NUCLEOTIDE SEQUENCE</scope>
    <source>
        <strain evidence="8">ChiGjej1B1-24693</strain>
    </source>
</reference>
<evidence type="ECO:0000313" key="9">
    <source>
        <dbReference type="Proteomes" id="UP000886842"/>
    </source>
</evidence>
<feature type="transmembrane region" description="Helical" evidence="6">
    <location>
        <begin position="442"/>
        <end position="464"/>
    </location>
</feature>